<keyword evidence="1" id="KW-0175">Coiled coil</keyword>
<dbReference type="EMBL" id="JAOPGA020000836">
    <property type="protein sequence ID" value="KAL0482264.1"/>
    <property type="molecule type" value="Genomic_DNA"/>
</dbReference>
<keyword evidence="4" id="KW-1185">Reference proteome</keyword>
<proteinExistence type="predicted"/>
<dbReference type="Proteomes" id="UP001431209">
    <property type="component" value="Unassembled WGS sequence"/>
</dbReference>
<feature type="compositionally biased region" description="Basic and acidic residues" evidence="2">
    <location>
        <begin position="12"/>
        <end position="21"/>
    </location>
</feature>
<evidence type="ECO:0000313" key="4">
    <source>
        <dbReference type="Proteomes" id="UP001431209"/>
    </source>
</evidence>
<name>A0AAW2Z008_9EUKA</name>
<feature type="region of interest" description="Disordered" evidence="2">
    <location>
        <begin position="70"/>
        <end position="115"/>
    </location>
</feature>
<feature type="region of interest" description="Disordered" evidence="2">
    <location>
        <begin position="1"/>
        <end position="24"/>
    </location>
</feature>
<dbReference type="AlphaFoldDB" id="A0AAW2Z008"/>
<accession>A0AAW2Z008</accession>
<sequence>MKRRLSIATHNTKQEHQHHQPEQWAVPLSKPIQQPIIDLNSTGLDEDLPGFLKKRKLSVIQPNHQLSETSAYSRYFTPSPQNTNDTSPTTNMSGHVASLGEGSPHSDCSESEEEESLADSHQLEKLDNHLRKSNTLLQDLRLIHSRTTNMNFGDANEHLSFLSKQREQIDQLQGILDEQNRQIEILDKRIRSCLGSDV</sequence>
<organism evidence="3 4">
    <name type="scientific">Acrasis kona</name>
    <dbReference type="NCBI Taxonomy" id="1008807"/>
    <lineage>
        <taxon>Eukaryota</taxon>
        <taxon>Discoba</taxon>
        <taxon>Heterolobosea</taxon>
        <taxon>Tetramitia</taxon>
        <taxon>Eutetramitia</taxon>
        <taxon>Acrasidae</taxon>
        <taxon>Acrasis</taxon>
    </lineage>
</organism>
<protein>
    <submittedName>
        <fullName evidence="3">Lipase</fullName>
    </submittedName>
</protein>
<reference evidence="3 4" key="1">
    <citation type="submission" date="2024-03" db="EMBL/GenBank/DDBJ databases">
        <title>The Acrasis kona genome and developmental transcriptomes reveal deep origins of eukaryotic multicellular pathways.</title>
        <authorList>
            <person name="Sheikh S."/>
            <person name="Fu C.-J."/>
            <person name="Brown M.W."/>
            <person name="Baldauf S.L."/>
        </authorList>
    </citation>
    <scope>NUCLEOTIDE SEQUENCE [LARGE SCALE GENOMIC DNA]</scope>
    <source>
        <strain evidence="3 4">ATCC MYA-3509</strain>
    </source>
</reference>
<gene>
    <name evidence="3" type="ORF">AKO1_011154</name>
</gene>
<comment type="caution">
    <text evidence="3">The sequence shown here is derived from an EMBL/GenBank/DDBJ whole genome shotgun (WGS) entry which is preliminary data.</text>
</comment>
<feature type="coiled-coil region" evidence="1">
    <location>
        <begin position="162"/>
        <end position="189"/>
    </location>
</feature>
<evidence type="ECO:0000313" key="3">
    <source>
        <dbReference type="EMBL" id="KAL0482264.1"/>
    </source>
</evidence>
<feature type="compositionally biased region" description="Polar residues" evidence="2">
    <location>
        <begin position="70"/>
        <end position="93"/>
    </location>
</feature>
<evidence type="ECO:0000256" key="2">
    <source>
        <dbReference type="SAM" id="MobiDB-lite"/>
    </source>
</evidence>
<evidence type="ECO:0000256" key="1">
    <source>
        <dbReference type="SAM" id="Coils"/>
    </source>
</evidence>